<dbReference type="OrthoDB" id="10060792at2759"/>
<dbReference type="Proteomes" id="UP000270296">
    <property type="component" value="Unassembled WGS sequence"/>
</dbReference>
<proteinExistence type="predicted"/>
<evidence type="ECO:0000313" key="1">
    <source>
        <dbReference type="EMBL" id="VDP54589.1"/>
    </source>
</evidence>
<sequence>MALRVVGRSVLLPLARQLNPIRSVGLWRPSWWDHGFWPSDMFRNIDRELRRFEREIDRSFRDFGAPSLWHMQPFRYYEEPMIVEENGEHKMKMVFDVSRFK</sequence>
<protein>
    <submittedName>
        <fullName evidence="3">Acyl-CoA_dh_N domain-containing protein</fullName>
    </submittedName>
</protein>
<accession>A0A183JBA5</accession>
<dbReference type="WBParaSite" id="SBAD_0001356901-mRNA-1">
    <property type="protein sequence ID" value="SBAD_0001356901-mRNA-1"/>
    <property type="gene ID" value="SBAD_0001356901"/>
</dbReference>
<dbReference type="EMBL" id="UZAM01020650">
    <property type="protein sequence ID" value="VDP54589.1"/>
    <property type="molecule type" value="Genomic_DNA"/>
</dbReference>
<reference evidence="1 2" key="2">
    <citation type="submission" date="2018-11" db="EMBL/GenBank/DDBJ databases">
        <authorList>
            <consortium name="Pathogen Informatics"/>
        </authorList>
    </citation>
    <scope>NUCLEOTIDE SEQUENCE [LARGE SCALE GENOMIC DNA]</scope>
</reference>
<keyword evidence="2" id="KW-1185">Reference proteome</keyword>
<reference evidence="3" key="1">
    <citation type="submission" date="2016-06" db="UniProtKB">
        <authorList>
            <consortium name="WormBaseParasite"/>
        </authorList>
    </citation>
    <scope>IDENTIFICATION</scope>
</reference>
<dbReference type="AlphaFoldDB" id="A0A183JBA5"/>
<evidence type="ECO:0000313" key="3">
    <source>
        <dbReference type="WBParaSite" id="SBAD_0001356901-mRNA-1"/>
    </source>
</evidence>
<evidence type="ECO:0000313" key="2">
    <source>
        <dbReference type="Proteomes" id="UP000270296"/>
    </source>
</evidence>
<name>A0A183JBA5_9BILA</name>
<organism evidence="3">
    <name type="scientific">Soboliphyme baturini</name>
    <dbReference type="NCBI Taxonomy" id="241478"/>
    <lineage>
        <taxon>Eukaryota</taxon>
        <taxon>Metazoa</taxon>
        <taxon>Ecdysozoa</taxon>
        <taxon>Nematoda</taxon>
        <taxon>Enoplea</taxon>
        <taxon>Dorylaimia</taxon>
        <taxon>Dioctophymatida</taxon>
        <taxon>Dioctophymatoidea</taxon>
        <taxon>Soboliphymatidae</taxon>
        <taxon>Soboliphyme</taxon>
    </lineage>
</organism>
<gene>
    <name evidence="1" type="ORF">SBAD_LOCUS13153</name>
</gene>